<dbReference type="GO" id="GO:0003677">
    <property type="term" value="F:DNA binding"/>
    <property type="evidence" value="ECO:0007669"/>
    <property type="project" value="UniProtKB-KW"/>
</dbReference>
<dbReference type="InterPro" id="IPR011009">
    <property type="entry name" value="Kinase-like_dom_sf"/>
</dbReference>
<keyword evidence="3" id="KW-0804">Transcription</keyword>
<dbReference type="RefSeq" id="WP_285489164.1">
    <property type="nucleotide sequence ID" value="NZ_BSTI01000018.1"/>
</dbReference>
<dbReference type="PANTHER" id="PTHR44846:SF1">
    <property type="entry name" value="MANNOSYL-D-GLYCERATE TRANSPORT_METABOLISM SYSTEM REPRESSOR MNGR-RELATED"/>
    <property type="match status" value="1"/>
</dbReference>
<keyword evidence="6" id="KW-1185">Reference proteome</keyword>
<sequence>MNFNLDDSAPRYIYKAMADHITRRIESGELQPRQPLPAERRLADEYGVSLGTARRATELLRERGLVVTLRSKGTYITDPNEQADQTHIGATTYGITVTQEHRTGPVIPDFALSHGVAVDPTIEKRYTAEEPRAFSPTTTRMVLEEACRKVGLDARGASLMWLGAQALYRLESAPLVVRIARTMDHWARTVKEVNVARWLAELDFPAAELFAVGQQPLSVSGHPVSFWRFIHGSPATPDHAGDFGKSLSRLHHLPAPTDFDLPRLDILGRVETRVERASVPDADKDMLLARCRELRDEIAKLEFPLAATVIHGAAHINVMIDAGRLVLIDFENVAWGQPEWDLAVAATDHLTAGWRATRQYADFTDAYGFDVTSWDGFHTLRAAHEITMTTRIMHKIDHSLDFAQEYQRRIQLIRTGEAGRPRRPC</sequence>
<evidence type="ECO:0000256" key="2">
    <source>
        <dbReference type="ARBA" id="ARBA00023125"/>
    </source>
</evidence>
<dbReference type="EMBL" id="BSTI01000018">
    <property type="protein sequence ID" value="GLY69709.1"/>
    <property type="molecule type" value="Genomic_DNA"/>
</dbReference>
<dbReference type="GO" id="GO:0045892">
    <property type="term" value="P:negative regulation of DNA-templated transcription"/>
    <property type="evidence" value="ECO:0007669"/>
    <property type="project" value="TreeGrafter"/>
</dbReference>
<dbReference type="SMART" id="SM00345">
    <property type="entry name" value="HTH_GNTR"/>
    <property type="match status" value="1"/>
</dbReference>
<dbReference type="Pfam" id="PF01636">
    <property type="entry name" value="APH"/>
    <property type="match status" value="1"/>
</dbReference>
<dbReference type="InterPro" id="IPR036388">
    <property type="entry name" value="WH-like_DNA-bd_sf"/>
</dbReference>
<dbReference type="Proteomes" id="UP001165136">
    <property type="component" value="Unassembled WGS sequence"/>
</dbReference>
<proteinExistence type="predicted"/>
<gene>
    <name evidence="5" type="ORF">Atai01_63280</name>
</gene>
<protein>
    <recommendedName>
        <fullName evidence="4">HTH gntR-type domain-containing protein</fullName>
    </recommendedName>
</protein>
<keyword evidence="2" id="KW-0238">DNA-binding</keyword>
<dbReference type="SUPFAM" id="SSF56112">
    <property type="entry name" value="Protein kinase-like (PK-like)"/>
    <property type="match status" value="1"/>
</dbReference>
<dbReference type="InterPro" id="IPR050679">
    <property type="entry name" value="Bact_HTH_transcr_reg"/>
</dbReference>
<keyword evidence="1" id="KW-0805">Transcription regulation</keyword>
<dbReference type="InterPro" id="IPR036390">
    <property type="entry name" value="WH_DNA-bd_sf"/>
</dbReference>
<dbReference type="CDD" id="cd07377">
    <property type="entry name" value="WHTH_GntR"/>
    <property type="match status" value="1"/>
</dbReference>
<organism evidence="5 6">
    <name type="scientific">Amycolatopsis taiwanensis</name>
    <dbReference type="NCBI Taxonomy" id="342230"/>
    <lineage>
        <taxon>Bacteria</taxon>
        <taxon>Bacillati</taxon>
        <taxon>Actinomycetota</taxon>
        <taxon>Actinomycetes</taxon>
        <taxon>Pseudonocardiales</taxon>
        <taxon>Pseudonocardiaceae</taxon>
        <taxon>Amycolatopsis</taxon>
    </lineage>
</organism>
<evidence type="ECO:0000256" key="3">
    <source>
        <dbReference type="ARBA" id="ARBA00023163"/>
    </source>
</evidence>
<evidence type="ECO:0000313" key="5">
    <source>
        <dbReference type="EMBL" id="GLY69709.1"/>
    </source>
</evidence>
<name>A0A9W6R5B0_9PSEU</name>
<comment type="caution">
    <text evidence="5">The sequence shown here is derived from an EMBL/GenBank/DDBJ whole genome shotgun (WGS) entry which is preliminary data.</text>
</comment>
<dbReference type="Gene3D" id="1.10.10.10">
    <property type="entry name" value="Winged helix-like DNA-binding domain superfamily/Winged helix DNA-binding domain"/>
    <property type="match status" value="1"/>
</dbReference>
<feature type="domain" description="HTH gntR-type" evidence="4">
    <location>
        <begin position="11"/>
        <end position="79"/>
    </location>
</feature>
<evidence type="ECO:0000256" key="1">
    <source>
        <dbReference type="ARBA" id="ARBA00023015"/>
    </source>
</evidence>
<dbReference type="GO" id="GO:0003700">
    <property type="term" value="F:DNA-binding transcription factor activity"/>
    <property type="evidence" value="ECO:0007669"/>
    <property type="project" value="InterPro"/>
</dbReference>
<dbReference type="AlphaFoldDB" id="A0A9W6R5B0"/>
<dbReference type="InterPro" id="IPR002575">
    <property type="entry name" value="Aminoglycoside_PTrfase"/>
</dbReference>
<dbReference type="InterPro" id="IPR000524">
    <property type="entry name" value="Tscrpt_reg_HTH_GntR"/>
</dbReference>
<dbReference type="SUPFAM" id="SSF46785">
    <property type="entry name" value="Winged helix' DNA-binding domain"/>
    <property type="match status" value="1"/>
</dbReference>
<dbReference type="Pfam" id="PF00392">
    <property type="entry name" value="GntR"/>
    <property type="match status" value="1"/>
</dbReference>
<dbReference type="Gene3D" id="3.90.1200.10">
    <property type="match status" value="1"/>
</dbReference>
<evidence type="ECO:0000313" key="6">
    <source>
        <dbReference type="Proteomes" id="UP001165136"/>
    </source>
</evidence>
<reference evidence="5" key="1">
    <citation type="submission" date="2023-03" db="EMBL/GenBank/DDBJ databases">
        <title>Amycolatopsis taiwanensis NBRC 103393.</title>
        <authorList>
            <person name="Ichikawa N."/>
            <person name="Sato H."/>
            <person name="Tonouchi N."/>
        </authorList>
    </citation>
    <scope>NUCLEOTIDE SEQUENCE</scope>
    <source>
        <strain evidence="5">NBRC 103393</strain>
    </source>
</reference>
<accession>A0A9W6R5B0</accession>
<evidence type="ECO:0000259" key="4">
    <source>
        <dbReference type="PROSITE" id="PS50949"/>
    </source>
</evidence>
<dbReference type="PANTHER" id="PTHR44846">
    <property type="entry name" value="MANNOSYL-D-GLYCERATE TRANSPORT/METABOLISM SYSTEM REPRESSOR MNGR-RELATED"/>
    <property type="match status" value="1"/>
</dbReference>
<dbReference type="PROSITE" id="PS50949">
    <property type="entry name" value="HTH_GNTR"/>
    <property type="match status" value="1"/>
</dbReference>